<dbReference type="NCBIfam" id="TIGR00029">
    <property type="entry name" value="S20"/>
    <property type="match status" value="1"/>
</dbReference>
<dbReference type="Pfam" id="PF01649">
    <property type="entry name" value="Ribosomal_S20p"/>
    <property type="match status" value="1"/>
</dbReference>
<dbReference type="GO" id="GO:0005829">
    <property type="term" value="C:cytosol"/>
    <property type="evidence" value="ECO:0007669"/>
    <property type="project" value="TreeGrafter"/>
</dbReference>
<dbReference type="SUPFAM" id="SSF46992">
    <property type="entry name" value="Ribosomal protein S20"/>
    <property type="match status" value="1"/>
</dbReference>
<dbReference type="PANTHER" id="PTHR33398">
    <property type="entry name" value="30S RIBOSOMAL PROTEIN S20"/>
    <property type="match status" value="1"/>
</dbReference>
<evidence type="ECO:0000256" key="5">
    <source>
        <dbReference type="ARBA" id="ARBA00023274"/>
    </source>
</evidence>
<feature type="region of interest" description="Disordered" evidence="8">
    <location>
        <begin position="1"/>
        <end position="27"/>
    </location>
</feature>
<comment type="similarity">
    <text evidence="1 7">Belongs to the bacterial ribosomal protein bS20 family.</text>
</comment>
<reference evidence="9" key="1">
    <citation type="submission" date="2019-11" db="EMBL/GenBank/DDBJ databases">
        <title>Microbial mats filling the niche in hypersaline microbial mats.</title>
        <authorList>
            <person name="Wong H.L."/>
            <person name="Macleod F.I."/>
            <person name="White R.A. III"/>
            <person name="Burns B.P."/>
        </authorList>
    </citation>
    <scope>NUCLEOTIDE SEQUENCE</scope>
    <source>
        <strain evidence="9">Bin_327</strain>
    </source>
</reference>
<gene>
    <name evidence="7 9" type="primary">rpsT</name>
    <name evidence="9" type="ORF">GF359_08775</name>
</gene>
<dbReference type="GO" id="GO:0015935">
    <property type="term" value="C:small ribosomal subunit"/>
    <property type="evidence" value="ECO:0007669"/>
    <property type="project" value="TreeGrafter"/>
</dbReference>
<evidence type="ECO:0000256" key="4">
    <source>
        <dbReference type="ARBA" id="ARBA00022980"/>
    </source>
</evidence>
<evidence type="ECO:0000256" key="8">
    <source>
        <dbReference type="SAM" id="MobiDB-lite"/>
    </source>
</evidence>
<keyword evidence="3 7" id="KW-0694">RNA-binding</keyword>
<accession>A0A9D5QD26</accession>
<evidence type="ECO:0000256" key="3">
    <source>
        <dbReference type="ARBA" id="ARBA00022884"/>
    </source>
</evidence>
<dbReference type="AlphaFoldDB" id="A0A9D5QD26"/>
<dbReference type="InterPro" id="IPR036510">
    <property type="entry name" value="Ribosomal_bS20_sf"/>
</dbReference>
<dbReference type="Proteomes" id="UP000630660">
    <property type="component" value="Unassembled WGS sequence"/>
</dbReference>
<comment type="caution">
    <text evidence="9">The sequence shown here is derived from an EMBL/GenBank/DDBJ whole genome shotgun (WGS) entry which is preliminary data.</text>
</comment>
<keyword evidence="4 7" id="KW-0689">Ribosomal protein</keyword>
<keyword evidence="2 7" id="KW-0699">rRNA-binding</keyword>
<organism evidence="9 10">
    <name type="scientific">candidate division WOR-3 bacterium</name>
    <dbReference type="NCBI Taxonomy" id="2052148"/>
    <lineage>
        <taxon>Bacteria</taxon>
        <taxon>Bacteria division WOR-3</taxon>
    </lineage>
</organism>
<dbReference type="GO" id="GO:0070181">
    <property type="term" value="F:small ribosomal subunit rRNA binding"/>
    <property type="evidence" value="ECO:0007669"/>
    <property type="project" value="TreeGrafter"/>
</dbReference>
<dbReference type="HAMAP" id="MF_00500">
    <property type="entry name" value="Ribosomal_bS20"/>
    <property type="match status" value="1"/>
</dbReference>
<dbReference type="Gene3D" id="1.20.58.110">
    <property type="entry name" value="Ribosomal protein S20"/>
    <property type="match status" value="1"/>
</dbReference>
<evidence type="ECO:0000256" key="2">
    <source>
        <dbReference type="ARBA" id="ARBA00022730"/>
    </source>
</evidence>
<evidence type="ECO:0000313" key="10">
    <source>
        <dbReference type="Proteomes" id="UP000630660"/>
    </source>
</evidence>
<dbReference type="PANTHER" id="PTHR33398:SF1">
    <property type="entry name" value="SMALL RIBOSOMAL SUBUNIT PROTEIN BS20C"/>
    <property type="match status" value="1"/>
</dbReference>
<sequence length="80" mass="9301">MPVTKTVEKNVRQNERRRAENRARKSRLKTEIAKFTAAPKKDKKKMYPSVQAVIDKTAREGVIHRNKASRLKSRLAKQLD</sequence>
<dbReference type="GO" id="GO:0006412">
    <property type="term" value="P:translation"/>
    <property type="evidence" value="ECO:0007669"/>
    <property type="project" value="UniProtKB-UniRule"/>
</dbReference>
<dbReference type="EMBL" id="WJKJ01000293">
    <property type="protein sequence ID" value="MBD3365293.1"/>
    <property type="molecule type" value="Genomic_DNA"/>
</dbReference>
<evidence type="ECO:0000313" key="9">
    <source>
        <dbReference type="EMBL" id="MBD3365293.1"/>
    </source>
</evidence>
<keyword evidence="5 7" id="KW-0687">Ribonucleoprotein</keyword>
<evidence type="ECO:0000256" key="6">
    <source>
        <dbReference type="ARBA" id="ARBA00035136"/>
    </source>
</evidence>
<evidence type="ECO:0000256" key="1">
    <source>
        <dbReference type="ARBA" id="ARBA00007634"/>
    </source>
</evidence>
<name>A0A9D5QD26_UNCW3</name>
<evidence type="ECO:0000256" key="7">
    <source>
        <dbReference type="HAMAP-Rule" id="MF_00500"/>
    </source>
</evidence>
<proteinExistence type="inferred from homology"/>
<dbReference type="InterPro" id="IPR002583">
    <property type="entry name" value="Ribosomal_bS20"/>
</dbReference>
<dbReference type="GO" id="GO:0003735">
    <property type="term" value="F:structural constituent of ribosome"/>
    <property type="evidence" value="ECO:0007669"/>
    <property type="project" value="InterPro"/>
</dbReference>
<protein>
    <recommendedName>
        <fullName evidence="6 7">Small ribosomal subunit protein bS20</fullName>
    </recommendedName>
</protein>
<comment type="function">
    <text evidence="7">Binds directly to 16S ribosomal RNA.</text>
</comment>